<keyword evidence="7" id="KW-0406">Ion transport</keyword>
<dbReference type="Pfam" id="PF16916">
    <property type="entry name" value="ZT_dimer"/>
    <property type="match status" value="1"/>
</dbReference>
<dbReference type="EMBL" id="AMSD01000002">
    <property type="protein sequence ID" value="EPE37431.1"/>
    <property type="molecule type" value="Genomic_DNA"/>
</dbReference>
<evidence type="ECO:0000256" key="2">
    <source>
        <dbReference type="ARBA" id="ARBA00010212"/>
    </source>
</evidence>
<name>S3DZQ2_9GAMM</name>
<feature type="transmembrane region" description="Helical" evidence="15">
    <location>
        <begin position="141"/>
        <end position="158"/>
    </location>
</feature>
<dbReference type="GO" id="GO:0015086">
    <property type="term" value="F:cadmium ion transmembrane transporter activity"/>
    <property type="evidence" value="ECO:0007669"/>
    <property type="project" value="TreeGrafter"/>
</dbReference>
<evidence type="ECO:0000256" key="8">
    <source>
        <dbReference type="ARBA" id="ARBA00022989"/>
    </source>
</evidence>
<evidence type="ECO:0000256" key="4">
    <source>
        <dbReference type="ARBA" id="ARBA00022475"/>
    </source>
</evidence>
<evidence type="ECO:0000256" key="9">
    <source>
        <dbReference type="ARBA" id="ARBA00023136"/>
    </source>
</evidence>
<dbReference type="FunFam" id="1.20.1510.10:FF:000001">
    <property type="entry name" value="Ferrous-iron efflux pump FieF"/>
    <property type="match status" value="1"/>
</dbReference>
<dbReference type="eggNOG" id="COG0053">
    <property type="taxonomic scope" value="Bacteria"/>
</dbReference>
<dbReference type="PANTHER" id="PTHR43840">
    <property type="entry name" value="MITOCHONDRIAL METAL TRANSPORTER 1-RELATED"/>
    <property type="match status" value="1"/>
</dbReference>
<keyword evidence="3" id="KW-0813">Transport</keyword>
<protein>
    <recommendedName>
        <fullName evidence="14">Cation-efflux pump FieF</fullName>
    </recommendedName>
</protein>
<evidence type="ECO:0000256" key="10">
    <source>
        <dbReference type="ARBA" id="ARBA00035584"/>
    </source>
</evidence>
<dbReference type="InterPro" id="IPR036837">
    <property type="entry name" value="Cation_efflux_CTD_sf"/>
</dbReference>
<sequence length="285" mass="31984">MVSIFLLIIKMIIWWSTGSVSLLASLIDSLFDIIISIINIIVVRYSLQPADKEHAFGHGKAESLSALAQAMFISGSSFFLILNGVERYFHPYKLHSPEYGIYVSLVAIVITYALVSFQKYVLEKTNSQAIAADFLHYKADLYMNVAVILALGFSYYGIEEADSIFAIGIGFCILYSAFKMLVGAINNLLDHKLPDDEIEKILSTCLSTKGVLGVHDLRTRMSGPVRFIQFHLELQDQIPLLEAHNISDKVEAKLLKLFPEADIMIHQDPRSIISKKEKKRPGRTI</sequence>
<dbReference type="Gene3D" id="3.30.70.1350">
    <property type="entry name" value="Cation efflux protein, cytoplasmic domain"/>
    <property type="match status" value="1"/>
</dbReference>
<evidence type="ECO:0000256" key="6">
    <source>
        <dbReference type="ARBA" id="ARBA00022692"/>
    </source>
</evidence>
<dbReference type="AlphaFoldDB" id="S3DZQ2"/>
<dbReference type="PANTHER" id="PTHR43840:SF41">
    <property type="entry name" value="CATION-EFFLUX PUMP FIEF"/>
    <property type="match status" value="1"/>
</dbReference>
<evidence type="ECO:0000259" key="16">
    <source>
        <dbReference type="Pfam" id="PF01545"/>
    </source>
</evidence>
<keyword evidence="5" id="KW-0410">Iron transport</keyword>
<dbReference type="SUPFAM" id="SSF161111">
    <property type="entry name" value="Cation efflux protein transmembrane domain-like"/>
    <property type="match status" value="1"/>
</dbReference>
<evidence type="ECO:0000256" key="13">
    <source>
        <dbReference type="ARBA" id="ARBA00062926"/>
    </source>
</evidence>
<comment type="subunit">
    <text evidence="13">Homodimer. The subunits are held together in a parallel orientation through zinc binding at the interface of the cytoplasmic domains.</text>
</comment>
<feature type="transmembrane region" description="Helical" evidence="15">
    <location>
        <begin position="164"/>
        <end position="182"/>
    </location>
</feature>
<feature type="domain" description="Cation efflux protein cytoplasmic" evidence="17">
    <location>
        <begin position="193"/>
        <end position="269"/>
    </location>
</feature>
<comment type="catalytic activity">
    <reaction evidence="11">
        <text>Zn(2+)(in) + H(+)(out) = Zn(2+)(out) + H(+)(in)</text>
        <dbReference type="Rhea" id="RHEA:28839"/>
        <dbReference type="ChEBI" id="CHEBI:15378"/>
        <dbReference type="ChEBI" id="CHEBI:29105"/>
    </reaction>
</comment>
<gene>
    <name evidence="18" type="ORF">O1U_0734</name>
</gene>
<evidence type="ECO:0000256" key="3">
    <source>
        <dbReference type="ARBA" id="ARBA00022448"/>
    </source>
</evidence>
<comment type="caution">
    <text evidence="18">The sequence shown here is derived from an EMBL/GenBank/DDBJ whole genome shotgun (WGS) entry which is preliminary data.</text>
</comment>
<comment type="subcellular location">
    <subcellularLocation>
        <location evidence="1">Cell membrane</location>
        <topology evidence="1">Multi-pass membrane protein</topology>
    </subcellularLocation>
</comment>
<dbReference type="FunFam" id="3.30.70.1350:FF:000002">
    <property type="entry name" value="Ferrous-iron efflux pump FieF"/>
    <property type="match status" value="1"/>
</dbReference>
<evidence type="ECO:0000256" key="15">
    <source>
        <dbReference type="SAM" id="Phobius"/>
    </source>
</evidence>
<keyword evidence="19" id="KW-1185">Reference proteome</keyword>
<evidence type="ECO:0000256" key="7">
    <source>
        <dbReference type="ARBA" id="ARBA00022906"/>
    </source>
</evidence>
<keyword evidence="8 15" id="KW-1133">Transmembrane helix</keyword>
<dbReference type="Pfam" id="PF01545">
    <property type="entry name" value="Cation_efflux"/>
    <property type="match status" value="1"/>
</dbReference>
<keyword evidence="7" id="KW-0862">Zinc</keyword>
<evidence type="ECO:0000256" key="5">
    <source>
        <dbReference type="ARBA" id="ARBA00022496"/>
    </source>
</evidence>
<organism evidence="18 19">
    <name type="scientific">Candidatus Photodesmus katoptron Akat1</name>
    <dbReference type="NCBI Taxonomy" id="1236703"/>
    <lineage>
        <taxon>Bacteria</taxon>
        <taxon>Pseudomonadati</taxon>
        <taxon>Pseudomonadota</taxon>
        <taxon>Gammaproteobacteria</taxon>
        <taxon>Vibrionales</taxon>
        <taxon>Vibrionaceae</taxon>
        <taxon>Candidatus Photodesmus</taxon>
    </lineage>
</organism>
<dbReference type="InterPro" id="IPR027469">
    <property type="entry name" value="Cation_efflux_TMD_sf"/>
</dbReference>
<keyword evidence="7" id="KW-0864">Zinc transport</keyword>
<dbReference type="SUPFAM" id="SSF160240">
    <property type="entry name" value="Cation efflux protein cytoplasmic domain-like"/>
    <property type="match status" value="1"/>
</dbReference>
<dbReference type="InterPro" id="IPR027470">
    <property type="entry name" value="Cation_efflux_CTD"/>
</dbReference>
<feature type="transmembrane region" description="Helical" evidence="15">
    <location>
        <begin position="64"/>
        <end position="81"/>
    </location>
</feature>
<dbReference type="STRING" id="28176.CF66_7102"/>
<dbReference type="InterPro" id="IPR050291">
    <property type="entry name" value="CDF_Transporter"/>
</dbReference>
<keyword evidence="4" id="KW-1003">Cell membrane</keyword>
<proteinExistence type="inferred from homology"/>
<feature type="transmembrane region" description="Helical" evidence="15">
    <location>
        <begin position="12"/>
        <end position="43"/>
    </location>
</feature>
<keyword evidence="9 15" id="KW-0472">Membrane</keyword>
<reference evidence="18 19" key="1">
    <citation type="journal article" date="2014" name="Environ. Microbiol.">
        <title>Genomic signatures of obligate host dependence in the luminous bacterial symbiont of a vertebrate.</title>
        <authorList>
            <person name="Hendry T.A."/>
            <person name="de Wet J.R."/>
            <person name="Dunlap P.V."/>
        </authorList>
    </citation>
    <scope>NUCLEOTIDE SEQUENCE [LARGE SCALE GENOMIC DNA]</scope>
    <source>
        <strain evidence="18 19">Akat1</strain>
    </source>
</reference>
<dbReference type="GO" id="GO:0015341">
    <property type="term" value="F:zinc efflux antiporter activity"/>
    <property type="evidence" value="ECO:0007669"/>
    <property type="project" value="TreeGrafter"/>
</dbReference>
<comment type="similarity">
    <text evidence="2">Belongs to the cation diffusion facilitator (CDF) transporter (TC 2.A.4) family. FieF subfamily.</text>
</comment>
<feature type="domain" description="Cation efflux protein transmembrane" evidence="16">
    <location>
        <begin position="2"/>
        <end position="189"/>
    </location>
</feature>
<comment type="catalytic activity">
    <reaction evidence="10">
        <text>Fe(2+)(in) + H(+)(out) = Fe(2+)(out) + H(+)(in)</text>
        <dbReference type="Rhea" id="RHEA:29439"/>
        <dbReference type="ChEBI" id="CHEBI:15378"/>
        <dbReference type="ChEBI" id="CHEBI:29033"/>
    </reaction>
</comment>
<dbReference type="Gene3D" id="1.20.1510.10">
    <property type="entry name" value="Cation efflux protein transmembrane domain"/>
    <property type="match status" value="1"/>
</dbReference>
<evidence type="ECO:0000256" key="1">
    <source>
        <dbReference type="ARBA" id="ARBA00004651"/>
    </source>
</evidence>
<dbReference type="InterPro" id="IPR058533">
    <property type="entry name" value="Cation_efflux_TM"/>
</dbReference>
<dbReference type="InterPro" id="IPR002524">
    <property type="entry name" value="Cation_efflux"/>
</dbReference>
<dbReference type="GO" id="GO:0006882">
    <property type="term" value="P:intracellular zinc ion homeostasis"/>
    <property type="evidence" value="ECO:0007669"/>
    <property type="project" value="TreeGrafter"/>
</dbReference>
<dbReference type="NCBIfam" id="TIGR01297">
    <property type="entry name" value="CDF"/>
    <property type="match status" value="1"/>
</dbReference>
<comment type="catalytic activity">
    <reaction evidence="12">
        <text>Cd(2+)(in) + H(+)(out) = Cd(2+)(out) + H(+)(in)</text>
        <dbReference type="Rhea" id="RHEA:28739"/>
        <dbReference type="ChEBI" id="CHEBI:15378"/>
        <dbReference type="ChEBI" id="CHEBI:48775"/>
    </reaction>
</comment>
<dbReference type="GO" id="GO:0015093">
    <property type="term" value="F:ferrous iron transmembrane transporter activity"/>
    <property type="evidence" value="ECO:0007669"/>
    <property type="project" value="TreeGrafter"/>
</dbReference>
<dbReference type="PATRIC" id="fig|1236703.3.peg.755"/>
<evidence type="ECO:0000259" key="17">
    <source>
        <dbReference type="Pfam" id="PF16916"/>
    </source>
</evidence>
<feature type="transmembrane region" description="Helical" evidence="15">
    <location>
        <begin position="101"/>
        <end position="121"/>
    </location>
</feature>
<evidence type="ECO:0000313" key="19">
    <source>
        <dbReference type="Proteomes" id="UP000053688"/>
    </source>
</evidence>
<keyword evidence="6 15" id="KW-0812">Transmembrane</keyword>
<dbReference type="Proteomes" id="UP000053688">
    <property type="component" value="Unassembled WGS sequence"/>
</dbReference>
<dbReference type="GO" id="GO:0005886">
    <property type="term" value="C:plasma membrane"/>
    <property type="evidence" value="ECO:0007669"/>
    <property type="project" value="UniProtKB-SubCell"/>
</dbReference>
<evidence type="ECO:0000256" key="14">
    <source>
        <dbReference type="ARBA" id="ARBA00072262"/>
    </source>
</evidence>
<evidence type="ECO:0000256" key="12">
    <source>
        <dbReference type="ARBA" id="ARBA00050984"/>
    </source>
</evidence>
<keyword evidence="5" id="KW-0408">Iron</keyword>
<evidence type="ECO:0000313" key="18">
    <source>
        <dbReference type="EMBL" id="EPE37431.1"/>
    </source>
</evidence>
<evidence type="ECO:0000256" key="11">
    <source>
        <dbReference type="ARBA" id="ARBA00047695"/>
    </source>
</evidence>
<accession>S3DZQ2</accession>